<sequence>MSVKKALFNDGQTGALEAITVARNTATVDALGNTVAVNTARFGLTRLIGAQNAWTNEVDFSQRWKFIASGYDRDNTQEILIAFSADAGKIFIWEGNPLNTAYASVATVSASLVTSPNAGQQDIRKFDGTDTDTLAYRPRAFVILPGCILIQCDRNAWSGAVWESNGIALFTLQHNVAQTAWTLAKIGETSGDFQKANANARGRQWSMPSYYPAVGSTPSSLLEAFIPIVDYQFASGAALRGECYLARASRTAATDAWTLQLGLIYKDASDGTANRHFHTMAWTPRGMILGIGDGQVSNEVKLLVADDDDWSTIDYSVSTIASEITRTDGWHGGDGIGGLVKDITVATWVADVATITIDSTRGMDVGDNITVAGMTPSAYDGDFTIASVASSTTLTYALAIADPGAGSAFGTVANFDTKISGNQFAGACPGKDINTVLLGGDESNAAVYEITIPTTPAATVPQFRNVYGYKPEHDGTSSFHHNTLAMIRPAPERSTACFSIIRHEVEESQDRRFVYSPDAENFTTLARMPSNHSTGSLITLYQGKIATFGDYSSYASPAGVFSMTPPKGSTQRPLQVSNGHTNQIILATSTTLKDKTGGGNNAATAITDDTSVIGLGPVYECVVDNSSNMITWRPLSNPLTTDLTNIDVIYVVFYTKILTGQGLALLVHAKDMATGQADTETIALNTAGAWERHVVVLDCSTGQGPTQTTDTPKLGFTFQSIASNFYDVTVRLQFEGVYYDGRPPYPIQPTITSVATGAAEVVSIALPTLRTTWSIAMSLTLPESGMDWHGNLPAIHQYVLATLFTDSSNH</sequence>
<dbReference type="EMBL" id="LAZR01019476">
    <property type="protein sequence ID" value="KKL92398.1"/>
    <property type="molecule type" value="Genomic_DNA"/>
</dbReference>
<name>A0A0F9G179_9ZZZZ</name>
<organism evidence="1">
    <name type="scientific">marine sediment metagenome</name>
    <dbReference type="NCBI Taxonomy" id="412755"/>
    <lineage>
        <taxon>unclassified sequences</taxon>
        <taxon>metagenomes</taxon>
        <taxon>ecological metagenomes</taxon>
    </lineage>
</organism>
<feature type="non-terminal residue" evidence="1">
    <location>
        <position position="810"/>
    </location>
</feature>
<proteinExistence type="predicted"/>
<evidence type="ECO:0000313" key="1">
    <source>
        <dbReference type="EMBL" id="KKL92398.1"/>
    </source>
</evidence>
<protein>
    <submittedName>
        <fullName evidence="1">Uncharacterized protein</fullName>
    </submittedName>
</protein>
<gene>
    <name evidence="1" type="ORF">LCGC14_1885090</name>
</gene>
<reference evidence="1" key="1">
    <citation type="journal article" date="2015" name="Nature">
        <title>Complex archaea that bridge the gap between prokaryotes and eukaryotes.</title>
        <authorList>
            <person name="Spang A."/>
            <person name="Saw J.H."/>
            <person name="Jorgensen S.L."/>
            <person name="Zaremba-Niedzwiedzka K."/>
            <person name="Martijn J."/>
            <person name="Lind A.E."/>
            <person name="van Eijk R."/>
            <person name="Schleper C."/>
            <person name="Guy L."/>
            <person name="Ettema T.J."/>
        </authorList>
    </citation>
    <scope>NUCLEOTIDE SEQUENCE</scope>
</reference>
<dbReference type="AlphaFoldDB" id="A0A0F9G179"/>
<accession>A0A0F9G179</accession>
<comment type="caution">
    <text evidence="1">The sequence shown here is derived from an EMBL/GenBank/DDBJ whole genome shotgun (WGS) entry which is preliminary data.</text>
</comment>